<feature type="region of interest" description="Disordered" evidence="1">
    <location>
        <begin position="1"/>
        <end position="20"/>
    </location>
</feature>
<dbReference type="Proteomes" id="UP000271098">
    <property type="component" value="Unassembled WGS sequence"/>
</dbReference>
<reference evidence="4" key="1">
    <citation type="submission" date="2016-06" db="UniProtKB">
        <authorList>
            <consortium name="WormBaseParasite"/>
        </authorList>
    </citation>
    <scope>IDENTIFICATION</scope>
</reference>
<keyword evidence="3" id="KW-1185">Reference proteome</keyword>
<dbReference type="OrthoDB" id="5874546at2759"/>
<evidence type="ECO:0000256" key="1">
    <source>
        <dbReference type="SAM" id="MobiDB-lite"/>
    </source>
</evidence>
<dbReference type="EMBL" id="UYRT01087403">
    <property type="protein sequence ID" value="VDN32521.1"/>
    <property type="molecule type" value="Genomic_DNA"/>
</dbReference>
<dbReference type="SUPFAM" id="SSF88713">
    <property type="entry name" value="Glycoside hydrolase/deacetylase"/>
    <property type="match status" value="1"/>
</dbReference>
<sequence length="167" mass="18766">MEERNAEQAAEQKALEQQAFRGVIHPPKRAEYAEMKRFGGKVAVAREFLKRVSPRPNNVCYAGLAMARPDANIQMLDVYSILPFDDPDGGVWKQGFDISYSSGAVKREKRLEVIVVPHSHTDPGEDTPVVLSCNVCRCLLPPKCIMYAPHFFIILRRLVTGFCFQVG</sequence>
<dbReference type="Gene3D" id="3.20.110.10">
    <property type="entry name" value="Glycoside hydrolase 38, N terminal domain"/>
    <property type="match status" value="1"/>
</dbReference>
<dbReference type="AlphaFoldDB" id="A0A183ECY1"/>
<evidence type="ECO:0000313" key="2">
    <source>
        <dbReference type="EMBL" id="VDN32521.1"/>
    </source>
</evidence>
<dbReference type="WBParaSite" id="GPUH_0001884701-mRNA-1">
    <property type="protein sequence ID" value="GPUH_0001884701-mRNA-1"/>
    <property type="gene ID" value="GPUH_0001884701"/>
</dbReference>
<proteinExistence type="predicted"/>
<evidence type="ECO:0000313" key="4">
    <source>
        <dbReference type="WBParaSite" id="GPUH_0001884701-mRNA-1"/>
    </source>
</evidence>
<name>A0A183ECY1_9BILA</name>
<dbReference type="GO" id="GO:0005975">
    <property type="term" value="P:carbohydrate metabolic process"/>
    <property type="evidence" value="ECO:0007669"/>
    <property type="project" value="InterPro"/>
</dbReference>
<feature type="compositionally biased region" description="Low complexity" evidence="1">
    <location>
        <begin position="7"/>
        <end position="19"/>
    </location>
</feature>
<reference evidence="2 3" key="2">
    <citation type="submission" date="2018-11" db="EMBL/GenBank/DDBJ databases">
        <authorList>
            <consortium name="Pathogen Informatics"/>
        </authorList>
    </citation>
    <scope>NUCLEOTIDE SEQUENCE [LARGE SCALE GENOMIC DNA]</scope>
</reference>
<dbReference type="InterPro" id="IPR027291">
    <property type="entry name" value="Glyco_hydro_38_N_sf"/>
</dbReference>
<dbReference type="InterPro" id="IPR011330">
    <property type="entry name" value="Glyco_hydro/deAcase_b/a-brl"/>
</dbReference>
<protein>
    <submittedName>
        <fullName evidence="4">MPN domain-containing protein</fullName>
    </submittedName>
</protein>
<gene>
    <name evidence="2" type="ORF">GPUH_LOCUS18822</name>
</gene>
<organism evidence="4">
    <name type="scientific">Gongylonema pulchrum</name>
    <dbReference type="NCBI Taxonomy" id="637853"/>
    <lineage>
        <taxon>Eukaryota</taxon>
        <taxon>Metazoa</taxon>
        <taxon>Ecdysozoa</taxon>
        <taxon>Nematoda</taxon>
        <taxon>Chromadorea</taxon>
        <taxon>Rhabditida</taxon>
        <taxon>Spirurina</taxon>
        <taxon>Spiruromorpha</taxon>
        <taxon>Spiruroidea</taxon>
        <taxon>Gongylonematidae</taxon>
        <taxon>Gongylonema</taxon>
    </lineage>
</organism>
<accession>A0A183ECY1</accession>
<evidence type="ECO:0000313" key="3">
    <source>
        <dbReference type="Proteomes" id="UP000271098"/>
    </source>
</evidence>